<proteinExistence type="predicted"/>
<organism evidence="2">
    <name type="scientific">Castor canadensis</name>
    <name type="common">American beaver</name>
    <dbReference type="NCBI Taxonomy" id="51338"/>
    <lineage>
        <taxon>Eukaryota</taxon>
        <taxon>Metazoa</taxon>
        <taxon>Chordata</taxon>
        <taxon>Craniata</taxon>
        <taxon>Vertebrata</taxon>
        <taxon>Euteleostomi</taxon>
        <taxon>Mammalia</taxon>
        <taxon>Eutheria</taxon>
        <taxon>Euarchontoglires</taxon>
        <taxon>Glires</taxon>
        <taxon>Rodentia</taxon>
        <taxon>Castorimorpha</taxon>
        <taxon>Castoridae</taxon>
        <taxon>Castor</taxon>
    </lineage>
</organism>
<protein>
    <submittedName>
        <fullName evidence="2">Uncharacterized protein</fullName>
    </submittedName>
</protein>
<dbReference type="AlphaFoldDB" id="A0A8C0W1M5"/>
<evidence type="ECO:0000313" key="2">
    <source>
        <dbReference type="Ensembl" id="ENSCCNP00000001685.1"/>
    </source>
</evidence>
<accession>A0A8C0W1M5</accession>
<feature type="region of interest" description="Disordered" evidence="1">
    <location>
        <begin position="47"/>
        <end position="66"/>
    </location>
</feature>
<reference evidence="2" key="1">
    <citation type="submission" date="2023-09" db="UniProtKB">
        <authorList>
            <consortium name="Ensembl"/>
        </authorList>
    </citation>
    <scope>IDENTIFICATION</scope>
</reference>
<dbReference type="Ensembl" id="ENSCCNT00000002263.1">
    <property type="protein sequence ID" value="ENSCCNP00000001685.1"/>
    <property type="gene ID" value="ENSCCNG00000001888.1"/>
</dbReference>
<sequence>MWVRTTLTIQRWTEEKTDFCDDSDSSDINRLPSWEREPLLASVASSTDLSTFSSEGAKATSLSLWQ</sequence>
<name>A0A8C0W1M5_CASCN</name>
<evidence type="ECO:0000256" key="1">
    <source>
        <dbReference type="SAM" id="MobiDB-lite"/>
    </source>
</evidence>